<keyword evidence="1" id="KW-0132">Cell division</keyword>
<protein>
    <submittedName>
        <fullName evidence="1">Cell division cycle and apoptosis regulator protein 1</fullName>
    </submittedName>
</protein>
<reference evidence="1" key="1">
    <citation type="submission" date="2018-02" db="EMBL/GenBank/DDBJ databases">
        <title>Rhizophora mucronata_Transcriptome.</title>
        <authorList>
            <person name="Meera S.P."/>
            <person name="Sreeshan A."/>
            <person name="Augustine A."/>
        </authorList>
    </citation>
    <scope>NUCLEOTIDE SEQUENCE</scope>
    <source>
        <tissue evidence="1">Leaf</tissue>
    </source>
</reference>
<evidence type="ECO:0000313" key="1">
    <source>
        <dbReference type="EMBL" id="MBX03117.1"/>
    </source>
</evidence>
<dbReference type="EMBL" id="GGEC01022633">
    <property type="protein sequence ID" value="MBX03117.1"/>
    <property type="molecule type" value="Transcribed_RNA"/>
</dbReference>
<accession>A0A2P2KBP5</accession>
<organism evidence="1">
    <name type="scientific">Rhizophora mucronata</name>
    <name type="common">Asiatic mangrove</name>
    <dbReference type="NCBI Taxonomy" id="61149"/>
    <lineage>
        <taxon>Eukaryota</taxon>
        <taxon>Viridiplantae</taxon>
        <taxon>Streptophyta</taxon>
        <taxon>Embryophyta</taxon>
        <taxon>Tracheophyta</taxon>
        <taxon>Spermatophyta</taxon>
        <taxon>Magnoliopsida</taxon>
        <taxon>eudicotyledons</taxon>
        <taxon>Gunneridae</taxon>
        <taxon>Pentapetalae</taxon>
        <taxon>rosids</taxon>
        <taxon>fabids</taxon>
        <taxon>Malpighiales</taxon>
        <taxon>Rhizophoraceae</taxon>
        <taxon>Rhizophora</taxon>
    </lineage>
</organism>
<keyword evidence="1" id="KW-0131">Cell cycle</keyword>
<name>A0A2P2KBP5_RHIMU</name>
<sequence length="45" mass="5253">MEITGSKGLTPLVSTKRRKMEITQKLKQLQKRVMIRGTKLLDKIR</sequence>
<proteinExistence type="predicted"/>
<dbReference type="GO" id="GO:0051301">
    <property type="term" value="P:cell division"/>
    <property type="evidence" value="ECO:0007669"/>
    <property type="project" value="UniProtKB-KW"/>
</dbReference>
<dbReference type="AlphaFoldDB" id="A0A2P2KBP5"/>